<feature type="region of interest" description="Disordered" evidence="1">
    <location>
        <begin position="190"/>
        <end position="212"/>
    </location>
</feature>
<dbReference type="GO" id="GO:0000126">
    <property type="term" value="C:transcription factor TFIIIB complex"/>
    <property type="evidence" value="ECO:0007669"/>
    <property type="project" value="TreeGrafter"/>
</dbReference>
<feature type="compositionally biased region" description="Basic and acidic residues" evidence="1">
    <location>
        <begin position="135"/>
        <end position="147"/>
    </location>
</feature>
<dbReference type="InterPro" id="IPR001005">
    <property type="entry name" value="SANT/Myb"/>
</dbReference>
<dbReference type="InterPro" id="IPR017884">
    <property type="entry name" value="SANT_dom"/>
</dbReference>
<comment type="caution">
    <text evidence="3">The sequence shown here is derived from an EMBL/GenBank/DDBJ whole genome shotgun (WGS) entry which is preliminary data.</text>
</comment>
<dbReference type="Proteomes" id="UP000826271">
    <property type="component" value="Unassembled WGS sequence"/>
</dbReference>
<dbReference type="AlphaFoldDB" id="A0AAV6WRA1"/>
<dbReference type="GO" id="GO:0070898">
    <property type="term" value="P:RNA polymerase III preinitiation complex assembly"/>
    <property type="evidence" value="ECO:0007669"/>
    <property type="project" value="TreeGrafter"/>
</dbReference>
<proteinExistence type="predicted"/>
<reference evidence="3" key="1">
    <citation type="submission" date="2019-10" db="EMBL/GenBank/DDBJ databases">
        <authorList>
            <person name="Zhang R."/>
            <person name="Pan Y."/>
            <person name="Wang J."/>
            <person name="Ma R."/>
            <person name="Yu S."/>
        </authorList>
    </citation>
    <scope>NUCLEOTIDE SEQUENCE</scope>
    <source>
        <strain evidence="3">LA-IB0</strain>
        <tissue evidence="3">Leaf</tissue>
    </source>
</reference>
<evidence type="ECO:0000256" key="1">
    <source>
        <dbReference type="SAM" id="MobiDB-lite"/>
    </source>
</evidence>
<dbReference type="SUPFAM" id="SSF46689">
    <property type="entry name" value="Homeodomain-like"/>
    <property type="match status" value="1"/>
</dbReference>
<keyword evidence="4" id="KW-1185">Reference proteome</keyword>
<dbReference type="PANTHER" id="PTHR22929">
    <property type="entry name" value="RNA POLYMERASE III TRANSCRIPTION INITIATION FACTOR B"/>
    <property type="match status" value="1"/>
</dbReference>
<protein>
    <recommendedName>
        <fullName evidence="2">SANT domain-containing protein</fullName>
    </recommendedName>
</protein>
<dbReference type="CDD" id="cd00167">
    <property type="entry name" value="SANT"/>
    <property type="match status" value="1"/>
</dbReference>
<dbReference type="InterPro" id="IPR009057">
    <property type="entry name" value="Homeodomain-like_sf"/>
</dbReference>
<feature type="region of interest" description="Disordered" evidence="1">
    <location>
        <begin position="133"/>
        <end position="152"/>
    </location>
</feature>
<name>A0AAV6WRA1_9LAMI</name>
<dbReference type="PROSITE" id="PS51293">
    <property type="entry name" value="SANT"/>
    <property type="match status" value="1"/>
</dbReference>
<dbReference type="Gene3D" id="1.10.10.60">
    <property type="entry name" value="Homeodomain-like"/>
    <property type="match status" value="1"/>
</dbReference>
<feature type="domain" description="SANT" evidence="2">
    <location>
        <begin position="237"/>
        <end position="281"/>
    </location>
</feature>
<evidence type="ECO:0000259" key="2">
    <source>
        <dbReference type="PROSITE" id="PS51293"/>
    </source>
</evidence>
<dbReference type="EMBL" id="WHWC01000012">
    <property type="protein sequence ID" value="KAG8373146.1"/>
    <property type="molecule type" value="Genomic_DNA"/>
</dbReference>
<gene>
    <name evidence="3" type="ORF">BUALT_Bualt12G0140600</name>
</gene>
<feature type="compositionally biased region" description="Acidic residues" evidence="1">
    <location>
        <begin position="328"/>
        <end position="355"/>
    </location>
</feature>
<dbReference type="Pfam" id="PF15963">
    <property type="entry name" value="Myb_DNA-bind_7"/>
    <property type="match status" value="1"/>
</dbReference>
<feature type="compositionally biased region" description="Basic and acidic residues" evidence="1">
    <location>
        <begin position="313"/>
        <end position="324"/>
    </location>
</feature>
<sequence length="388" mass="44045">MGIDLDPLEDIFADEAVKNARPVGKYQPKAKFQPSKKDSAAMQFLPHKQCKPLMVQRWSSGSVSLLCENDPTNDTAKAGVNLFSGSDVVPNDKGGGHASIEKSGGENAEIFIGSEAFDDCLPHSTTDMAKKQKKAKEASNQHADAKLKKFSHSTRRRRVDKVLLETPEDEIDYQKVPLRDLILLAEHKERQTKKEEAAAGDPATKQREFNDGETPMVEDSTIYFNYQTYMDKTPIARWSKQDTEVFYEAIRQFGTDLSMIQQLFPGRTRHQVKLKYKKEERQHPLRLREALTNRTKDHSHFQTVIERLQKMAAEEKQNAEKDSIDSTGNEEDEEGTPHADDDEESKDERVEEVENADVANDTVEVGSPLKSDEVEDDLFIWSHYRSDA</sequence>
<dbReference type="SMART" id="SM00717">
    <property type="entry name" value="SANT"/>
    <property type="match status" value="1"/>
</dbReference>
<dbReference type="FunFam" id="1.10.10.60:FF:000483">
    <property type="entry name" value="Predicted protein"/>
    <property type="match status" value="1"/>
</dbReference>
<dbReference type="GO" id="GO:0001156">
    <property type="term" value="F:TFIIIC-class transcription factor complex binding"/>
    <property type="evidence" value="ECO:0007669"/>
    <property type="project" value="TreeGrafter"/>
</dbReference>
<evidence type="ECO:0000313" key="3">
    <source>
        <dbReference type="EMBL" id="KAG8373146.1"/>
    </source>
</evidence>
<dbReference type="InterPro" id="IPR039467">
    <property type="entry name" value="TFIIIB_B''_Myb"/>
</dbReference>
<dbReference type="PANTHER" id="PTHR22929:SF0">
    <property type="entry name" value="TRANSCRIPTION FACTOR TFIIIB COMPONENT B'' HOMOLOG"/>
    <property type="match status" value="1"/>
</dbReference>
<organism evidence="3 4">
    <name type="scientific">Buddleja alternifolia</name>
    <dbReference type="NCBI Taxonomy" id="168488"/>
    <lineage>
        <taxon>Eukaryota</taxon>
        <taxon>Viridiplantae</taxon>
        <taxon>Streptophyta</taxon>
        <taxon>Embryophyta</taxon>
        <taxon>Tracheophyta</taxon>
        <taxon>Spermatophyta</taxon>
        <taxon>Magnoliopsida</taxon>
        <taxon>eudicotyledons</taxon>
        <taxon>Gunneridae</taxon>
        <taxon>Pentapetalae</taxon>
        <taxon>asterids</taxon>
        <taxon>lamiids</taxon>
        <taxon>Lamiales</taxon>
        <taxon>Scrophulariaceae</taxon>
        <taxon>Buddlejeae</taxon>
        <taxon>Buddleja</taxon>
    </lineage>
</organism>
<feature type="region of interest" description="Disordered" evidence="1">
    <location>
        <begin position="313"/>
        <end position="378"/>
    </location>
</feature>
<evidence type="ECO:0000313" key="4">
    <source>
        <dbReference type="Proteomes" id="UP000826271"/>
    </source>
</evidence>
<accession>A0AAV6WRA1</accession>